<accession>A0ABZ2Z904</accession>
<gene>
    <name evidence="1" type="ORF">WJU22_06445</name>
</gene>
<reference evidence="1 2" key="1">
    <citation type="submission" date="2024-03" db="EMBL/GenBank/DDBJ databases">
        <title>Chitinophaga caseinilytica sp. nov., a casein hydrolysing bacterium isolated from forest soil.</title>
        <authorList>
            <person name="Lee D.S."/>
            <person name="Han D.M."/>
            <person name="Baek J.H."/>
            <person name="Choi D.G."/>
            <person name="Jeon J.H."/>
            <person name="Jeon C.O."/>
        </authorList>
    </citation>
    <scope>NUCLEOTIDE SEQUENCE [LARGE SCALE GENOMIC DNA]</scope>
    <source>
        <strain evidence="1 2">KACC 19118</strain>
    </source>
</reference>
<evidence type="ECO:0000313" key="1">
    <source>
        <dbReference type="EMBL" id="WZN47812.1"/>
    </source>
</evidence>
<sequence>MICSVLLWTERAGAQDTLQLDFSRPVDRLDLRHQLSVFTGEATPATAAALPFGKDTSIFHPRKNSSTGRTIAGCG</sequence>
<keyword evidence="2" id="KW-1185">Reference proteome</keyword>
<organism evidence="1 2">
    <name type="scientific">Chitinophaga caseinilytica</name>
    <dbReference type="NCBI Taxonomy" id="2267521"/>
    <lineage>
        <taxon>Bacteria</taxon>
        <taxon>Pseudomonadati</taxon>
        <taxon>Bacteroidota</taxon>
        <taxon>Chitinophagia</taxon>
        <taxon>Chitinophagales</taxon>
        <taxon>Chitinophagaceae</taxon>
        <taxon>Chitinophaga</taxon>
    </lineage>
</organism>
<dbReference type="RefSeq" id="WP_341842432.1">
    <property type="nucleotide sequence ID" value="NZ_CP149792.1"/>
</dbReference>
<protein>
    <submittedName>
        <fullName evidence="1">Uncharacterized protein</fullName>
    </submittedName>
</protein>
<dbReference type="Proteomes" id="UP001449657">
    <property type="component" value="Chromosome"/>
</dbReference>
<evidence type="ECO:0000313" key="2">
    <source>
        <dbReference type="Proteomes" id="UP001449657"/>
    </source>
</evidence>
<name>A0ABZ2Z904_9BACT</name>
<proteinExistence type="predicted"/>
<dbReference type="EMBL" id="CP150096">
    <property type="protein sequence ID" value="WZN47812.1"/>
    <property type="molecule type" value="Genomic_DNA"/>
</dbReference>